<dbReference type="GO" id="GO:0009099">
    <property type="term" value="P:L-valine biosynthetic process"/>
    <property type="evidence" value="ECO:0007669"/>
    <property type="project" value="UniProtKB-UniPathway"/>
</dbReference>
<dbReference type="InterPro" id="IPR033939">
    <property type="entry name" value="BCAT_family"/>
</dbReference>
<protein>
    <recommendedName>
        <fullName evidence="17">Branched-chain-amino-acid aminotransferase</fullName>
        <ecNumber evidence="17">2.6.1.42</ecNumber>
    </recommendedName>
</protein>
<evidence type="ECO:0000256" key="18">
    <source>
        <dbReference type="RuleBase" id="RU004519"/>
    </source>
</evidence>
<comment type="cofactor">
    <cofactor evidence="1 16">
        <name>pyridoxal 5'-phosphate</name>
        <dbReference type="ChEBI" id="CHEBI:597326"/>
    </cofactor>
</comment>
<evidence type="ECO:0000256" key="1">
    <source>
        <dbReference type="ARBA" id="ARBA00001933"/>
    </source>
</evidence>
<gene>
    <name evidence="19" type="ORF">SAMN04488054_1435</name>
</gene>
<keyword evidence="6 17" id="KW-0032">Aminotransferase</keyword>
<evidence type="ECO:0000256" key="10">
    <source>
        <dbReference type="ARBA" id="ARBA00023304"/>
    </source>
</evidence>
<dbReference type="NCBIfam" id="TIGR01123">
    <property type="entry name" value="ilvE_II"/>
    <property type="match status" value="1"/>
</dbReference>
<feature type="modified residue" description="N6-(pyridoxal phosphate)lysine" evidence="14">
    <location>
        <position position="198"/>
    </location>
</feature>
<dbReference type="InterPro" id="IPR043132">
    <property type="entry name" value="BCAT-like_C"/>
</dbReference>
<dbReference type="InterPro" id="IPR036038">
    <property type="entry name" value="Aminotransferase-like"/>
</dbReference>
<evidence type="ECO:0000256" key="13">
    <source>
        <dbReference type="ARBA" id="ARBA00049229"/>
    </source>
</evidence>
<organism evidence="19 20">
    <name type="scientific">Salibacterium qingdaonense</name>
    <dbReference type="NCBI Taxonomy" id="266892"/>
    <lineage>
        <taxon>Bacteria</taxon>
        <taxon>Bacillati</taxon>
        <taxon>Bacillota</taxon>
        <taxon>Bacilli</taxon>
        <taxon>Bacillales</taxon>
        <taxon>Bacillaceae</taxon>
    </lineage>
</organism>
<dbReference type="GO" id="GO:0052656">
    <property type="term" value="F:L-isoleucine-2-oxoglutarate transaminase activity"/>
    <property type="evidence" value="ECO:0007669"/>
    <property type="project" value="RHEA"/>
</dbReference>
<evidence type="ECO:0000256" key="5">
    <source>
        <dbReference type="ARBA" id="ARBA00009320"/>
    </source>
</evidence>
<comment type="similarity">
    <text evidence="5 15">Belongs to the class-IV pyridoxal-phosphate-dependent aminotransferase family.</text>
</comment>
<dbReference type="AlphaFoldDB" id="A0A1I4QI00"/>
<dbReference type="Proteomes" id="UP000199668">
    <property type="component" value="Unassembled WGS sequence"/>
</dbReference>
<dbReference type="EC" id="2.6.1.42" evidence="17"/>
<dbReference type="UniPathway" id="UPA00047">
    <property type="reaction ID" value="UER00058"/>
</dbReference>
<reference evidence="19 20" key="1">
    <citation type="submission" date="2016-10" db="EMBL/GenBank/DDBJ databases">
        <authorList>
            <person name="de Groot N.N."/>
        </authorList>
    </citation>
    <scope>NUCLEOTIDE SEQUENCE [LARGE SCALE GENOMIC DNA]</scope>
    <source>
        <strain evidence="19 20">CGMCC 1.6134</strain>
    </source>
</reference>
<dbReference type="EMBL" id="FOTY01000043">
    <property type="protein sequence ID" value="SFM39691.1"/>
    <property type="molecule type" value="Genomic_DNA"/>
</dbReference>
<evidence type="ECO:0000256" key="14">
    <source>
        <dbReference type="PIRSR" id="PIRSR006468-1"/>
    </source>
</evidence>
<keyword evidence="8 17" id="KW-0808">Transferase</keyword>
<dbReference type="OrthoDB" id="9804984at2"/>
<comment type="catalytic activity">
    <reaction evidence="11 17">
        <text>L-valine + 2-oxoglutarate = 3-methyl-2-oxobutanoate + L-glutamate</text>
        <dbReference type="Rhea" id="RHEA:24813"/>
        <dbReference type="ChEBI" id="CHEBI:11851"/>
        <dbReference type="ChEBI" id="CHEBI:16810"/>
        <dbReference type="ChEBI" id="CHEBI:29985"/>
        <dbReference type="ChEBI" id="CHEBI:57762"/>
        <dbReference type="EC" id="2.6.1.42"/>
    </reaction>
</comment>
<dbReference type="UniPathway" id="UPA00049">
    <property type="reaction ID" value="UER00062"/>
</dbReference>
<evidence type="ECO:0000256" key="8">
    <source>
        <dbReference type="ARBA" id="ARBA00022679"/>
    </source>
</evidence>
<keyword evidence="9 16" id="KW-0663">Pyridoxal phosphate</keyword>
<evidence type="ECO:0000256" key="4">
    <source>
        <dbReference type="ARBA" id="ARBA00005072"/>
    </source>
</evidence>
<dbReference type="GO" id="GO:0052654">
    <property type="term" value="F:L-leucine-2-oxoglutarate transaminase activity"/>
    <property type="evidence" value="ECO:0007669"/>
    <property type="project" value="RHEA"/>
</dbReference>
<keyword evidence="7 17" id="KW-0028">Amino-acid biosynthesis</keyword>
<evidence type="ECO:0000256" key="11">
    <source>
        <dbReference type="ARBA" id="ARBA00048212"/>
    </source>
</evidence>
<dbReference type="PANTHER" id="PTHR11825:SF44">
    <property type="entry name" value="BRANCHED-CHAIN-AMINO-ACID AMINOTRANSFERASE"/>
    <property type="match status" value="1"/>
</dbReference>
<keyword evidence="10 17" id="KW-0100">Branched-chain amino acid biosynthesis</keyword>
<comment type="catalytic activity">
    <reaction evidence="13 17">
        <text>L-leucine + 2-oxoglutarate = 4-methyl-2-oxopentanoate + L-glutamate</text>
        <dbReference type="Rhea" id="RHEA:18321"/>
        <dbReference type="ChEBI" id="CHEBI:16810"/>
        <dbReference type="ChEBI" id="CHEBI:17865"/>
        <dbReference type="ChEBI" id="CHEBI:29985"/>
        <dbReference type="ChEBI" id="CHEBI:57427"/>
        <dbReference type="EC" id="2.6.1.42"/>
    </reaction>
</comment>
<comment type="pathway">
    <text evidence="3 18">Amino-acid biosynthesis; L-valine biosynthesis; L-valine from pyruvate: step 4/4.</text>
</comment>
<evidence type="ECO:0000256" key="2">
    <source>
        <dbReference type="ARBA" id="ARBA00004824"/>
    </source>
</evidence>
<evidence type="ECO:0000313" key="19">
    <source>
        <dbReference type="EMBL" id="SFM39691.1"/>
    </source>
</evidence>
<dbReference type="Gene3D" id="3.30.470.10">
    <property type="match status" value="1"/>
</dbReference>
<dbReference type="CDD" id="cd01557">
    <property type="entry name" value="BCAT_beta_family"/>
    <property type="match status" value="1"/>
</dbReference>
<evidence type="ECO:0000256" key="6">
    <source>
        <dbReference type="ARBA" id="ARBA00022576"/>
    </source>
</evidence>
<evidence type="ECO:0000256" key="3">
    <source>
        <dbReference type="ARBA" id="ARBA00004931"/>
    </source>
</evidence>
<dbReference type="InterPro" id="IPR018300">
    <property type="entry name" value="Aminotrans_IV_CS"/>
</dbReference>
<proteinExistence type="inferred from homology"/>
<evidence type="ECO:0000256" key="16">
    <source>
        <dbReference type="RuleBase" id="RU004516"/>
    </source>
</evidence>
<dbReference type="GO" id="GO:0009097">
    <property type="term" value="P:isoleucine biosynthetic process"/>
    <property type="evidence" value="ECO:0007669"/>
    <property type="project" value="UniProtKB-UniPathway"/>
</dbReference>
<dbReference type="SUPFAM" id="SSF56752">
    <property type="entry name" value="D-aminoacid aminotransferase-like PLP-dependent enzymes"/>
    <property type="match status" value="1"/>
</dbReference>
<dbReference type="GO" id="GO:0009098">
    <property type="term" value="P:L-leucine biosynthetic process"/>
    <property type="evidence" value="ECO:0007669"/>
    <property type="project" value="UniProtKB-UniPathway"/>
</dbReference>
<evidence type="ECO:0000256" key="7">
    <source>
        <dbReference type="ARBA" id="ARBA00022605"/>
    </source>
</evidence>
<dbReference type="InterPro" id="IPR005786">
    <property type="entry name" value="B_amino_transII"/>
</dbReference>
<dbReference type="PROSITE" id="PS00770">
    <property type="entry name" value="AA_TRANSFER_CLASS_4"/>
    <property type="match status" value="1"/>
</dbReference>
<comment type="catalytic activity">
    <reaction evidence="12 17">
        <text>L-isoleucine + 2-oxoglutarate = (S)-3-methyl-2-oxopentanoate + L-glutamate</text>
        <dbReference type="Rhea" id="RHEA:24801"/>
        <dbReference type="ChEBI" id="CHEBI:16810"/>
        <dbReference type="ChEBI" id="CHEBI:29985"/>
        <dbReference type="ChEBI" id="CHEBI:35146"/>
        <dbReference type="ChEBI" id="CHEBI:58045"/>
        <dbReference type="EC" id="2.6.1.42"/>
    </reaction>
</comment>
<accession>A0A1I4QI00</accession>
<dbReference type="UniPathway" id="UPA00048">
    <property type="reaction ID" value="UER00073"/>
</dbReference>
<dbReference type="InterPro" id="IPR043131">
    <property type="entry name" value="BCAT-like_N"/>
</dbReference>
<evidence type="ECO:0000256" key="15">
    <source>
        <dbReference type="RuleBase" id="RU004106"/>
    </source>
</evidence>
<dbReference type="GO" id="GO:0052655">
    <property type="term" value="F:L-valine-2-oxoglutarate transaminase activity"/>
    <property type="evidence" value="ECO:0007669"/>
    <property type="project" value="RHEA"/>
</dbReference>
<dbReference type="PANTHER" id="PTHR11825">
    <property type="entry name" value="SUBGROUP IIII AMINOTRANSFERASE"/>
    <property type="match status" value="1"/>
</dbReference>
<comment type="pathway">
    <text evidence="2 18">Amino-acid biosynthesis; L-isoleucine biosynthesis; L-isoleucine from 2-oxobutanoate: step 4/4.</text>
</comment>
<dbReference type="InterPro" id="IPR001544">
    <property type="entry name" value="Aminotrans_IV"/>
</dbReference>
<dbReference type="Gene3D" id="3.20.10.10">
    <property type="entry name" value="D-amino Acid Aminotransferase, subunit A, domain 2"/>
    <property type="match status" value="1"/>
</dbReference>
<keyword evidence="20" id="KW-1185">Reference proteome</keyword>
<dbReference type="Pfam" id="PF01063">
    <property type="entry name" value="Aminotran_4"/>
    <property type="match status" value="1"/>
</dbReference>
<evidence type="ECO:0000256" key="9">
    <source>
        <dbReference type="ARBA" id="ARBA00022898"/>
    </source>
</evidence>
<comment type="pathway">
    <text evidence="4 18">Amino-acid biosynthesis; L-leucine biosynthesis; L-leucine from 3-methyl-2-oxobutanoate: step 4/4.</text>
</comment>
<dbReference type="STRING" id="266892.SAMN04488054_1435"/>
<sequence length="362" mass="41079">MEHDITIKQVTTGKTKPDYNHLSFGKYFTDHMFVMDYNEEDGWFDARITPYEPLLMDPSSLMFHYGQSVFEGLKAYTSKKGGIQLFRPEKNFNRMNISSDRMNIPEVDPDFLVDALKKLLHIDRDWVPVEEGQSLYIRPFIIATEPALSVKPASQYKLMIILSPVGSYYAQSDQMSPVSIYVEDEYVRSVRGLVGFTKTAGNYAASLKVQKKAEELGYDQVLWLDAIEKKYIEEVGSMNIFFKINGEIITPALNGSILDGITRDSVIELLRHWGWNVHERRISIDEVKQAHVDGELEEVFGTGTAAVISPVGRLKWKDEELVINGNQTGPVSYDLYDTISGIQTGAKEDVLGWTVPLQEQET</sequence>
<dbReference type="PIRSF" id="PIRSF006468">
    <property type="entry name" value="BCAT1"/>
    <property type="match status" value="1"/>
</dbReference>
<dbReference type="RefSeq" id="WP_090928671.1">
    <property type="nucleotide sequence ID" value="NZ_FOTY01000043.1"/>
</dbReference>
<evidence type="ECO:0000256" key="17">
    <source>
        <dbReference type="RuleBase" id="RU004517"/>
    </source>
</evidence>
<evidence type="ECO:0000256" key="12">
    <source>
        <dbReference type="ARBA" id="ARBA00048798"/>
    </source>
</evidence>
<name>A0A1I4QI00_9BACI</name>
<evidence type="ECO:0000313" key="20">
    <source>
        <dbReference type="Proteomes" id="UP000199668"/>
    </source>
</evidence>
<dbReference type="NCBIfam" id="NF009897">
    <property type="entry name" value="PRK13357.1"/>
    <property type="match status" value="1"/>
</dbReference>